<dbReference type="EC" id="5.4.2.11" evidence="2"/>
<evidence type="ECO:0000256" key="5">
    <source>
        <dbReference type="ARBA" id="ARBA00023235"/>
    </source>
</evidence>
<evidence type="ECO:0000256" key="1">
    <source>
        <dbReference type="ARBA" id="ARBA00006717"/>
    </source>
</evidence>
<dbReference type="Proteomes" id="UP000235460">
    <property type="component" value="Unassembled WGS sequence"/>
</dbReference>
<comment type="similarity">
    <text evidence="1">Belongs to the phosphoglycerate mutase family. BPG-dependent PGAM subfamily.</text>
</comment>
<dbReference type="AlphaFoldDB" id="A0A2N7PN31"/>
<dbReference type="GO" id="GO:0004619">
    <property type="term" value="F:phosphoglycerate mutase activity"/>
    <property type="evidence" value="ECO:0007669"/>
    <property type="project" value="UniProtKB-EC"/>
</dbReference>
<sequence>MKDFIFLRHGPIVEEYRKVFYGQLDIPLSKEGELKSLEVVDKLSQYPIKVIFSSPLKRAYFLAKVLSEKKKIPLMIKEELKEINYGVWTGRSREEVYKEKLYWERFKDDTLSPPEGESIRDLRKRAKKFWEALKILENGLYAIFTHGGFIRALLCEILSLESRFFFTFEVYHLRGVLISLFENDNFCIRGINIRVEEIEEILLSSYW</sequence>
<keyword evidence="3" id="KW-0312">Gluconeogenesis</keyword>
<dbReference type="EMBL" id="PNIK01000067">
    <property type="protein sequence ID" value="PMP66734.1"/>
    <property type="molecule type" value="Genomic_DNA"/>
</dbReference>
<keyword evidence="4" id="KW-0324">Glycolysis</keyword>
<dbReference type="GO" id="GO:0006094">
    <property type="term" value="P:gluconeogenesis"/>
    <property type="evidence" value="ECO:0007669"/>
    <property type="project" value="UniProtKB-KW"/>
</dbReference>
<evidence type="ECO:0000256" key="6">
    <source>
        <dbReference type="PIRSR" id="PIRSR613078-1"/>
    </source>
</evidence>
<feature type="binding site" evidence="7">
    <location>
        <position position="58"/>
    </location>
    <ligand>
        <name>substrate</name>
    </ligand>
</feature>
<comment type="caution">
    <text evidence="8">The sequence shown here is derived from an EMBL/GenBank/DDBJ whole genome shotgun (WGS) entry which is preliminary data.</text>
</comment>
<accession>A0A2N7PN31</accession>
<organism evidence="8 9">
    <name type="scientific">Thermodesulfobacterium geofontis</name>
    <dbReference type="NCBI Taxonomy" id="1295609"/>
    <lineage>
        <taxon>Bacteria</taxon>
        <taxon>Pseudomonadati</taxon>
        <taxon>Thermodesulfobacteriota</taxon>
        <taxon>Thermodesulfobacteria</taxon>
        <taxon>Thermodesulfobacteriales</taxon>
        <taxon>Thermodesulfobacteriaceae</taxon>
        <taxon>Thermodesulfobacterium</taxon>
    </lineage>
</organism>
<reference evidence="8 9" key="1">
    <citation type="submission" date="2018-01" db="EMBL/GenBank/DDBJ databases">
        <title>Metagenomic assembled genomes from two thermal pools in the Uzon Caldera, Kamchatka, Russia.</title>
        <authorList>
            <person name="Wilkins L."/>
            <person name="Ettinger C."/>
        </authorList>
    </citation>
    <scope>NUCLEOTIDE SEQUENCE [LARGE SCALE GENOMIC DNA]</scope>
    <source>
        <strain evidence="8">ZAV-08</strain>
    </source>
</reference>
<proteinExistence type="inferred from homology"/>
<dbReference type="GO" id="GO:0006096">
    <property type="term" value="P:glycolytic process"/>
    <property type="evidence" value="ECO:0007669"/>
    <property type="project" value="UniProtKB-KW"/>
</dbReference>
<evidence type="ECO:0000313" key="9">
    <source>
        <dbReference type="Proteomes" id="UP000235460"/>
    </source>
</evidence>
<feature type="active site" description="Tele-phosphohistidine intermediate" evidence="6">
    <location>
        <position position="9"/>
    </location>
</feature>
<dbReference type="CDD" id="cd07067">
    <property type="entry name" value="HP_PGM_like"/>
    <property type="match status" value="1"/>
</dbReference>
<protein>
    <recommendedName>
        <fullName evidence="2">phosphoglycerate mutase (2,3-diphosphoglycerate-dependent)</fullName>
        <ecNumber evidence="2">5.4.2.11</ecNumber>
    </recommendedName>
</protein>
<dbReference type="InterPro" id="IPR029033">
    <property type="entry name" value="His_PPase_superfam"/>
</dbReference>
<dbReference type="SMART" id="SM00855">
    <property type="entry name" value="PGAM"/>
    <property type="match status" value="1"/>
</dbReference>
<evidence type="ECO:0000256" key="4">
    <source>
        <dbReference type="ARBA" id="ARBA00023152"/>
    </source>
</evidence>
<gene>
    <name evidence="8" type="ORF">C0190_04815</name>
</gene>
<name>A0A2N7PN31_9BACT</name>
<dbReference type="InterPro" id="IPR005952">
    <property type="entry name" value="Phosphogly_mut1"/>
</dbReference>
<evidence type="ECO:0000256" key="2">
    <source>
        <dbReference type="ARBA" id="ARBA00012028"/>
    </source>
</evidence>
<keyword evidence="5" id="KW-0413">Isomerase</keyword>
<dbReference type="SUPFAM" id="SSF53254">
    <property type="entry name" value="Phosphoglycerate mutase-like"/>
    <property type="match status" value="1"/>
</dbReference>
<dbReference type="Gene3D" id="3.40.50.1240">
    <property type="entry name" value="Phosphoglycerate mutase-like"/>
    <property type="match status" value="1"/>
</dbReference>
<evidence type="ECO:0000313" key="8">
    <source>
        <dbReference type="EMBL" id="PMP66734.1"/>
    </source>
</evidence>
<dbReference type="PANTHER" id="PTHR11931">
    <property type="entry name" value="PHOSPHOGLYCERATE MUTASE"/>
    <property type="match status" value="1"/>
</dbReference>
<evidence type="ECO:0000256" key="7">
    <source>
        <dbReference type="PIRSR" id="PIRSR613078-2"/>
    </source>
</evidence>
<feature type="active site" description="Proton donor/acceptor" evidence="6">
    <location>
        <position position="82"/>
    </location>
</feature>
<evidence type="ECO:0000256" key="3">
    <source>
        <dbReference type="ARBA" id="ARBA00022432"/>
    </source>
</evidence>
<dbReference type="Pfam" id="PF00300">
    <property type="entry name" value="His_Phos_1"/>
    <property type="match status" value="1"/>
</dbReference>
<dbReference type="InterPro" id="IPR013078">
    <property type="entry name" value="His_Pase_superF_clade-1"/>
</dbReference>
<feature type="binding site" evidence="7">
    <location>
        <begin position="82"/>
        <end position="85"/>
    </location>
    <ligand>
        <name>substrate</name>
    </ligand>
</feature>